<geneLocation type="mitochondrion" evidence="1"/>
<proteinExistence type="predicted"/>
<gene>
    <name evidence="1" type="primary">orf_s1</name>
</gene>
<organism evidence="1">
    <name type="scientific">Strombidium cf. sulcatum</name>
    <dbReference type="NCBI Taxonomy" id="2793073"/>
    <lineage>
        <taxon>Eukaryota</taxon>
        <taxon>Sar</taxon>
        <taxon>Alveolata</taxon>
        <taxon>Ciliophora</taxon>
        <taxon>Intramacronucleata</taxon>
        <taxon>Spirotrichea</taxon>
        <taxon>Oligotrichia</taxon>
        <taxon>Strombidiidae</taxon>
        <taxon>Strombidium</taxon>
    </lineage>
</organism>
<dbReference type="AlphaFoldDB" id="A0A7T0M4Y0"/>
<dbReference type="EMBL" id="MT471316">
    <property type="protein sequence ID" value="QPL15932.1"/>
    <property type="molecule type" value="Genomic_DNA"/>
</dbReference>
<protein>
    <submittedName>
        <fullName evidence="1">Uncharacterized protein</fullName>
    </submittedName>
</protein>
<keyword evidence="1" id="KW-0496">Mitochondrion</keyword>
<name>A0A7T0M4Y0_9SPIT</name>
<dbReference type="RefSeq" id="YP_010049527.1">
    <property type="nucleotide sequence ID" value="NC_054369.1"/>
</dbReference>
<evidence type="ECO:0000313" key="1">
    <source>
        <dbReference type="EMBL" id="QPL15932.1"/>
    </source>
</evidence>
<reference evidence="1" key="1">
    <citation type="submission" date="2020-05" db="EMBL/GenBank/DDBJ databases">
        <title>Characterization and comparative analysis of mitochondrial genomes of the highly differentiated ciliated protists shed light on the diversity and evolution of the linear molecular architecture.</title>
        <authorList>
            <person name="Zhang T."/>
            <person name="Li C."/>
            <person name="Zhang X."/>
            <person name="Wang C."/>
            <person name="Roger A.J."/>
            <person name="Song W."/>
            <person name="Gao F."/>
        </authorList>
    </citation>
    <scope>NUCLEOTIDE SEQUENCE</scope>
</reference>
<sequence length="194" mass="23930">MVTNLNCFVIQNFNKQNTYLIKSQRLRFFVFYNQKINYYIFIKSYLIFSDFHNSIYQVSPVIKFLFNELYYKQLFRYKKKFLYKNMSTISSNLTRSYSYTFLNYINLNLKLDNQITSHTFLRFSNYYLKPVKAALFPFQKKKLNTIVLYLLHISHLNSYSFSSGYKFSYSFNFIISIFRFYNYNHLYYLKHKHF</sequence>
<dbReference type="GeneID" id="63661348"/>
<accession>A0A7T0M4Y0</accession>